<organism evidence="1 2">
    <name type="scientific">Bacillus mycoides</name>
    <dbReference type="NCBI Taxonomy" id="1405"/>
    <lineage>
        <taxon>Bacteria</taxon>
        <taxon>Bacillati</taxon>
        <taxon>Bacillota</taxon>
        <taxon>Bacilli</taxon>
        <taxon>Bacillales</taxon>
        <taxon>Bacillaceae</taxon>
        <taxon>Bacillus</taxon>
        <taxon>Bacillus cereus group</taxon>
    </lineage>
</organism>
<evidence type="ECO:0000313" key="1">
    <source>
        <dbReference type="EMBL" id="OFD82586.1"/>
    </source>
</evidence>
<name>A0A1E8BB85_BACMY</name>
<reference evidence="1 2" key="1">
    <citation type="submission" date="2016-05" db="EMBL/GenBank/DDBJ databases">
        <title>Bacillus thuringiensis and Bacillus weihenstephanensis as novel biocontrol agents of wilt causing Verticillium species.</title>
        <authorList>
            <person name="Hollensteiner J."/>
            <person name="Wemheuer F."/>
            <person name="Harting R."/>
            <person name="Kolarzyk A."/>
            <person name="Diaz-Valerio S."/>
            <person name="Poehlein A."/>
            <person name="Brzuszkiewicz E."/>
            <person name="Nesemann K."/>
            <person name="Braus-Stromeyer S."/>
            <person name="Braus G."/>
            <person name="Daniel R."/>
            <person name="Liesegang H."/>
        </authorList>
    </citation>
    <scope>NUCLEOTIDE SEQUENCE [LARGE SCALE GENOMIC DNA]</scope>
    <source>
        <strain evidence="1 2">GOE8</strain>
    </source>
</reference>
<dbReference type="RefSeq" id="WP_070141264.1">
    <property type="nucleotide sequence ID" value="NZ_LXLT01000018.1"/>
</dbReference>
<proteinExistence type="predicted"/>
<dbReference type="PATRIC" id="fig|86662.25.peg.1146"/>
<gene>
    <name evidence="1" type="ORF">BWGOE8_11710</name>
</gene>
<accession>A0A1E8BB85</accession>
<dbReference type="Proteomes" id="UP000175706">
    <property type="component" value="Unassembled WGS sequence"/>
</dbReference>
<protein>
    <submittedName>
        <fullName evidence="1">Uncharacterized protein</fullName>
    </submittedName>
</protein>
<evidence type="ECO:0000313" key="2">
    <source>
        <dbReference type="Proteomes" id="UP000175706"/>
    </source>
</evidence>
<sequence length="147" mass="17371">MEEGHMVERRKELEMVFLGGEKKITIASFGSLYPNDDELYLRDLQLNFLAVSSNNVHYEYKGPMFLMSEIIGFGKKLEALLRKEIKEAVLSADEEEMELKVKLKRNRFFLYFTFSKNDLKSEKWEYEVSFEADVKSIEEVCYNIKKL</sequence>
<dbReference type="AlphaFoldDB" id="A0A1E8BB85"/>
<dbReference type="EMBL" id="LXLT01000018">
    <property type="protein sequence ID" value="OFD82586.1"/>
    <property type="molecule type" value="Genomic_DNA"/>
</dbReference>
<comment type="caution">
    <text evidence="1">The sequence shown here is derived from an EMBL/GenBank/DDBJ whole genome shotgun (WGS) entry which is preliminary data.</text>
</comment>